<dbReference type="PANTHER" id="PTHR43439">
    <property type="entry name" value="PHENYLACETATE-COENZYME A LIGASE"/>
    <property type="match status" value="1"/>
</dbReference>
<feature type="domain" description="Thioester reductase (TE)" evidence="3">
    <location>
        <begin position="179"/>
        <end position="400"/>
    </location>
</feature>
<sequence>MILIASPSKPFQFNAKATLRRGVILKEYDEEIEAIYKAVESSAQSDIAPPAAWDETSTLDFVRAIVKGTLSRSLSDNADIFRNGGDSLQATWIRNTVLRAIRETDQDAAKRLPMNLVFQSPTIAGLSRTILGVLNSAHHREAAHAPEDLWKYVERYSANFPPRPSCLVERAPCKDVVLITGTTGGFGCDTLEHLLRDSNVARVYAFNRKGTQALNRQRAQFIARGLDVSLLDSPRFVMVEAALHEPDFGIDHVLREEIRTTVTHIMHNAWKVDFNMAIPSFEPDIQGARNLVDLALGSPFATPPPVIFISSVGVFRKCTIPAPIPEIPLDDPASPFSTGYSEAKWVVERVLQHATQRTGLHTVVVRLGQVAGDRIGHWNEREWFPSLVKSALFQKCLPKHDGAPWFPAYEAAKAFTEMRHSPEPIVHLVHPRPVSWRSLLEPIAKEVNVPLVPYTQWVSALESSVEQGSAQEVEAMRLNPALRLLSFFKAQSTAMAPEREAMGLAFISTGKAVQVSESLARMPQLDGERAQMWVAAWRKSGFLSSGPTGVVSMPGVV</sequence>
<dbReference type="InterPro" id="IPR051414">
    <property type="entry name" value="Adenylate-forming_Reductase"/>
</dbReference>
<dbReference type="AlphaFoldDB" id="A0A2G8SKQ4"/>
<dbReference type="STRING" id="1077348.A0A2G8SKQ4"/>
<protein>
    <recommendedName>
        <fullName evidence="3">Thioester reductase (TE) domain-containing protein</fullName>
    </recommendedName>
</protein>
<keyword evidence="2" id="KW-0597">Phosphoprotein</keyword>
<dbReference type="OrthoDB" id="429813at2759"/>
<dbReference type="SUPFAM" id="SSF47336">
    <property type="entry name" value="ACP-like"/>
    <property type="match status" value="1"/>
</dbReference>
<dbReference type="Gene3D" id="1.10.1200.10">
    <property type="entry name" value="ACP-like"/>
    <property type="match status" value="1"/>
</dbReference>
<dbReference type="InterPro" id="IPR036736">
    <property type="entry name" value="ACP-like_sf"/>
</dbReference>
<evidence type="ECO:0000313" key="4">
    <source>
        <dbReference type="EMBL" id="PIL34345.1"/>
    </source>
</evidence>
<evidence type="ECO:0000256" key="1">
    <source>
        <dbReference type="ARBA" id="ARBA00022450"/>
    </source>
</evidence>
<dbReference type="Pfam" id="PF07993">
    <property type="entry name" value="NAD_binding_4"/>
    <property type="match status" value="1"/>
</dbReference>
<dbReference type="InterPro" id="IPR013120">
    <property type="entry name" value="FAR_NAD-bd"/>
</dbReference>
<dbReference type="Proteomes" id="UP000230002">
    <property type="component" value="Unassembled WGS sequence"/>
</dbReference>
<dbReference type="InterPro" id="IPR036291">
    <property type="entry name" value="NAD(P)-bd_dom_sf"/>
</dbReference>
<proteinExistence type="predicted"/>
<dbReference type="Pfam" id="PF23562">
    <property type="entry name" value="AMP-binding_C_3"/>
    <property type="match status" value="1"/>
</dbReference>
<dbReference type="PANTHER" id="PTHR43439:SF2">
    <property type="entry name" value="ENZYME, PUTATIVE (JCVI)-RELATED"/>
    <property type="match status" value="1"/>
</dbReference>
<dbReference type="Gene3D" id="3.40.50.720">
    <property type="entry name" value="NAD(P)-binding Rossmann-like Domain"/>
    <property type="match status" value="1"/>
</dbReference>
<keyword evidence="1" id="KW-0596">Phosphopantetheine</keyword>
<evidence type="ECO:0000256" key="2">
    <source>
        <dbReference type="ARBA" id="ARBA00022553"/>
    </source>
</evidence>
<organism evidence="4 5">
    <name type="scientific">Ganoderma sinense ZZ0214-1</name>
    <dbReference type="NCBI Taxonomy" id="1077348"/>
    <lineage>
        <taxon>Eukaryota</taxon>
        <taxon>Fungi</taxon>
        <taxon>Dikarya</taxon>
        <taxon>Basidiomycota</taxon>
        <taxon>Agaricomycotina</taxon>
        <taxon>Agaricomycetes</taxon>
        <taxon>Polyporales</taxon>
        <taxon>Polyporaceae</taxon>
        <taxon>Ganoderma</taxon>
    </lineage>
</organism>
<name>A0A2G8SKQ4_9APHY</name>
<evidence type="ECO:0000259" key="3">
    <source>
        <dbReference type="Pfam" id="PF07993"/>
    </source>
</evidence>
<evidence type="ECO:0000313" key="5">
    <source>
        <dbReference type="Proteomes" id="UP000230002"/>
    </source>
</evidence>
<gene>
    <name evidence="4" type="ORF">GSI_03120</name>
</gene>
<accession>A0A2G8SKQ4</accession>
<dbReference type="EMBL" id="AYKW01000005">
    <property type="protein sequence ID" value="PIL34345.1"/>
    <property type="molecule type" value="Genomic_DNA"/>
</dbReference>
<keyword evidence="5" id="KW-1185">Reference proteome</keyword>
<reference evidence="4 5" key="1">
    <citation type="journal article" date="2015" name="Sci. Rep.">
        <title>Chromosome-level genome map provides insights into diverse defense mechanisms in the medicinal fungus Ganoderma sinense.</title>
        <authorList>
            <person name="Zhu Y."/>
            <person name="Xu J."/>
            <person name="Sun C."/>
            <person name="Zhou S."/>
            <person name="Xu H."/>
            <person name="Nelson D.R."/>
            <person name="Qian J."/>
            <person name="Song J."/>
            <person name="Luo H."/>
            <person name="Xiang L."/>
            <person name="Li Y."/>
            <person name="Xu Z."/>
            <person name="Ji A."/>
            <person name="Wang L."/>
            <person name="Lu S."/>
            <person name="Hayward A."/>
            <person name="Sun W."/>
            <person name="Li X."/>
            <person name="Schwartz D.C."/>
            <person name="Wang Y."/>
            <person name="Chen S."/>
        </authorList>
    </citation>
    <scope>NUCLEOTIDE SEQUENCE [LARGE SCALE GENOMIC DNA]</scope>
    <source>
        <strain evidence="4 5">ZZ0214-1</strain>
    </source>
</reference>
<comment type="caution">
    <text evidence="4">The sequence shown here is derived from an EMBL/GenBank/DDBJ whole genome shotgun (WGS) entry which is preliminary data.</text>
</comment>
<dbReference type="SUPFAM" id="SSF51735">
    <property type="entry name" value="NAD(P)-binding Rossmann-fold domains"/>
    <property type="match status" value="1"/>
</dbReference>